<comment type="caution">
    <text evidence="1">The sequence shown here is derived from an EMBL/GenBank/DDBJ whole genome shotgun (WGS) entry which is preliminary data.</text>
</comment>
<proteinExistence type="predicted"/>
<evidence type="ECO:0000313" key="2">
    <source>
        <dbReference type="Proteomes" id="UP001285441"/>
    </source>
</evidence>
<gene>
    <name evidence="1" type="ORF">B0H63DRAFT_524478</name>
</gene>
<accession>A0AAE0NHT2</accession>
<sequence length="369" mass="42449">MSAMRIGTGTIWETGENGKLEAKRSRKTRKTSDWDAANNKDVGHFVLLATLMEDAGLCGADIKICLAKYINYIEPRQYRSLRSHLPHINGKDLKDMSSKSNKWVPGLEGISRFRGDNLTVDALQKALNNTIVKIESDPTAFDEWVIGVAKACATKVSYDNPDKKRKVTCDPFWFSELENALFLSSMIRMELLPKARPEITDSFTISPKIASIRREAWFWFFGPEIFFNEWHFMKACTCRNKSVTLNFELYTTGLSPTDNVKEMEEKLKKIRMVNPRPRYGKDHKKTEIVISPDVFYQLHWENVEFMGLWKKYLQARKKTEVLTTTMSSNRLLLIATHNATRNYYKGLEEIGEGSMSELEELATETETEP</sequence>
<reference evidence="1" key="1">
    <citation type="journal article" date="2023" name="Mol. Phylogenet. Evol.">
        <title>Genome-scale phylogeny and comparative genomics of the fungal order Sordariales.</title>
        <authorList>
            <person name="Hensen N."/>
            <person name="Bonometti L."/>
            <person name="Westerberg I."/>
            <person name="Brannstrom I.O."/>
            <person name="Guillou S."/>
            <person name="Cros-Aarteil S."/>
            <person name="Calhoun S."/>
            <person name="Haridas S."/>
            <person name="Kuo A."/>
            <person name="Mondo S."/>
            <person name="Pangilinan J."/>
            <person name="Riley R."/>
            <person name="LaButti K."/>
            <person name="Andreopoulos B."/>
            <person name="Lipzen A."/>
            <person name="Chen C."/>
            <person name="Yan M."/>
            <person name="Daum C."/>
            <person name="Ng V."/>
            <person name="Clum A."/>
            <person name="Steindorff A."/>
            <person name="Ohm R.A."/>
            <person name="Martin F."/>
            <person name="Silar P."/>
            <person name="Natvig D.O."/>
            <person name="Lalanne C."/>
            <person name="Gautier V."/>
            <person name="Ament-Velasquez S.L."/>
            <person name="Kruys A."/>
            <person name="Hutchinson M.I."/>
            <person name="Powell A.J."/>
            <person name="Barry K."/>
            <person name="Miller A.N."/>
            <person name="Grigoriev I.V."/>
            <person name="Debuchy R."/>
            <person name="Gladieux P."/>
            <person name="Hiltunen Thoren M."/>
            <person name="Johannesson H."/>
        </authorList>
    </citation>
    <scope>NUCLEOTIDE SEQUENCE</scope>
    <source>
        <strain evidence="1">CBS 232.78</strain>
    </source>
</reference>
<organism evidence="1 2">
    <name type="scientific">Podospora didyma</name>
    <dbReference type="NCBI Taxonomy" id="330526"/>
    <lineage>
        <taxon>Eukaryota</taxon>
        <taxon>Fungi</taxon>
        <taxon>Dikarya</taxon>
        <taxon>Ascomycota</taxon>
        <taxon>Pezizomycotina</taxon>
        <taxon>Sordariomycetes</taxon>
        <taxon>Sordariomycetidae</taxon>
        <taxon>Sordariales</taxon>
        <taxon>Podosporaceae</taxon>
        <taxon>Podospora</taxon>
    </lineage>
</organism>
<dbReference type="EMBL" id="JAULSW010000005">
    <property type="protein sequence ID" value="KAK3381793.1"/>
    <property type="molecule type" value="Genomic_DNA"/>
</dbReference>
<dbReference type="Proteomes" id="UP001285441">
    <property type="component" value="Unassembled WGS sequence"/>
</dbReference>
<keyword evidence="2" id="KW-1185">Reference proteome</keyword>
<evidence type="ECO:0000313" key="1">
    <source>
        <dbReference type="EMBL" id="KAK3381793.1"/>
    </source>
</evidence>
<reference evidence="1" key="2">
    <citation type="submission" date="2023-06" db="EMBL/GenBank/DDBJ databases">
        <authorList>
            <consortium name="Lawrence Berkeley National Laboratory"/>
            <person name="Haridas S."/>
            <person name="Hensen N."/>
            <person name="Bonometti L."/>
            <person name="Westerberg I."/>
            <person name="Brannstrom I.O."/>
            <person name="Guillou S."/>
            <person name="Cros-Aarteil S."/>
            <person name="Calhoun S."/>
            <person name="Kuo A."/>
            <person name="Mondo S."/>
            <person name="Pangilinan J."/>
            <person name="Riley R."/>
            <person name="LaButti K."/>
            <person name="Andreopoulos B."/>
            <person name="Lipzen A."/>
            <person name="Chen C."/>
            <person name="Yanf M."/>
            <person name="Daum C."/>
            <person name="Ng V."/>
            <person name="Clum A."/>
            <person name="Steindorff A."/>
            <person name="Ohm R."/>
            <person name="Martin F."/>
            <person name="Silar P."/>
            <person name="Natvig D."/>
            <person name="Lalanne C."/>
            <person name="Gautier V."/>
            <person name="Ament-velasquez S.L."/>
            <person name="Kruys A."/>
            <person name="Hutchinson M.I."/>
            <person name="Powell A.J."/>
            <person name="Barry K."/>
            <person name="Miller A.N."/>
            <person name="Grigoriev I.V."/>
            <person name="Debuchy R."/>
            <person name="Gladieux P."/>
            <person name="Thoren M.H."/>
            <person name="Johannesson H."/>
        </authorList>
    </citation>
    <scope>NUCLEOTIDE SEQUENCE</scope>
    <source>
        <strain evidence="1">CBS 232.78</strain>
    </source>
</reference>
<dbReference type="AlphaFoldDB" id="A0AAE0NHT2"/>
<protein>
    <submittedName>
        <fullName evidence="1">Uncharacterized protein</fullName>
    </submittedName>
</protein>
<name>A0AAE0NHT2_9PEZI</name>